<dbReference type="Pfam" id="PF12730">
    <property type="entry name" value="ABC2_membrane_4"/>
    <property type="match status" value="1"/>
</dbReference>
<organism evidence="2 3">
    <name type="scientific">Geosporobacter ferrireducens</name>
    <dbReference type="NCBI Taxonomy" id="1424294"/>
    <lineage>
        <taxon>Bacteria</taxon>
        <taxon>Bacillati</taxon>
        <taxon>Bacillota</taxon>
        <taxon>Clostridia</taxon>
        <taxon>Peptostreptococcales</taxon>
        <taxon>Thermotaleaceae</taxon>
        <taxon>Geosporobacter</taxon>
    </lineage>
</organism>
<feature type="transmembrane region" description="Helical" evidence="1">
    <location>
        <begin position="54"/>
        <end position="77"/>
    </location>
</feature>
<dbReference type="PANTHER" id="PTHR37305">
    <property type="entry name" value="INTEGRAL MEMBRANE PROTEIN-RELATED"/>
    <property type="match status" value="1"/>
</dbReference>
<reference evidence="2 3" key="1">
    <citation type="submission" date="2016-09" db="EMBL/GenBank/DDBJ databases">
        <title>Genomic analysis reveals versatility of anaerobic energy metabolism of Geosporobacter ferrireducens IRF9 of phylum Firmicutes.</title>
        <authorList>
            <person name="Kim S.-J."/>
        </authorList>
    </citation>
    <scope>NUCLEOTIDE SEQUENCE [LARGE SCALE GENOMIC DNA]</scope>
    <source>
        <strain evidence="2 3">IRF9</strain>
    </source>
</reference>
<keyword evidence="1" id="KW-1133">Transmembrane helix</keyword>
<sequence length="244" mass="27841">MGKLFVSECKKVRWLLVFLLIFMDIAASFVLAAGNVKSLTNYFAPNWNTLYFQAVSFHGMFFLPLFAGIFAAFLCFYEHKNGAWKQLLTLPFPRWKIYLSKFLVLIFLLAIVQIMFLAGYLITGNLIHVEGLIPWKTVLTGIVGGWFACLPLAMLQLGLSTRFKSFGTALLFSISMVIPNIVITGFNSYIGAWFPFAPPYYAMFPQGLNLSPRLEPIPFILILTVTFIIYFITGFRSFVRKDWM</sequence>
<protein>
    <submittedName>
        <fullName evidence="2">Lantibiotic ABC transporter permease</fullName>
    </submittedName>
</protein>
<dbReference type="CDD" id="cd21809">
    <property type="entry name" value="ABC-2_lan_permease-like"/>
    <property type="match status" value="1"/>
</dbReference>
<keyword evidence="3" id="KW-1185">Reference proteome</keyword>
<dbReference type="EMBL" id="CP017269">
    <property type="protein sequence ID" value="AOT72604.1"/>
    <property type="molecule type" value="Genomic_DNA"/>
</dbReference>
<dbReference type="AlphaFoldDB" id="A0A1D8GP83"/>
<feature type="transmembrane region" description="Helical" evidence="1">
    <location>
        <begin position="216"/>
        <end position="239"/>
    </location>
</feature>
<proteinExistence type="predicted"/>
<evidence type="ECO:0000313" key="2">
    <source>
        <dbReference type="EMBL" id="AOT72604.1"/>
    </source>
</evidence>
<dbReference type="RefSeq" id="WP_069980913.1">
    <property type="nucleotide sequence ID" value="NZ_CP017269.1"/>
</dbReference>
<keyword evidence="1" id="KW-0472">Membrane</keyword>
<evidence type="ECO:0000313" key="3">
    <source>
        <dbReference type="Proteomes" id="UP000095743"/>
    </source>
</evidence>
<dbReference type="PANTHER" id="PTHR37305:SF2">
    <property type="entry name" value="BACITRACIN TRANSPORT PERMEASE PROTEIN BCRB"/>
    <property type="match status" value="1"/>
</dbReference>
<name>A0A1D8GP83_9FIRM</name>
<accession>A0A1D8GP83</accession>
<evidence type="ECO:0000256" key="1">
    <source>
        <dbReference type="SAM" id="Phobius"/>
    </source>
</evidence>
<feature type="transmembrane region" description="Helical" evidence="1">
    <location>
        <begin position="12"/>
        <end position="34"/>
    </location>
</feature>
<dbReference type="Proteomes" id="UP000095743">
    <property type="component" value="Chromosome"/>
</dbReference>
<feature type="transmembrane region" description="Helical" evidence="1">
    <location>
        <begin position="169"/>
        <end position="196"/>
    </location>
</feature>
<feature type="transmembrane region" description="Helical" evidence="1">
    <location>
        <begin position="98"/>
        <end position="121"/>
    </location>
</feature>
<keyword evidence="1" id="KW-0812">Transmembrane</keyword>
<dbReference type="STRING" id="1424294.Gferi_25455"/>
<gene>
    <name evidence="2" type="ORF">Gferi_25455</name>
</gene>
<dbReference type="KEGG" id="gfe:Gferi_25455"/>
<feature type="transmembrane region" description="Helical" evidence="1">
    <location>
        <begin position="133"/>
        <end position="157"/>
    </location>
</feature>
<dbReference type="OrthoDB" id="9781996at2"/>